<dbReference type="PATRIC" id="fig|47853.6.peg.5081"/>
<dbReference type="EMBL" id="JXSX01000003">
    <property type="protein sequence ID" value="KIR60929.1"/>
    <property type="molecule type" value="Genomic_DNA"/>
</dbReference>
<dbReference type="Proteomes" id="UP000032254">
    <property type="component" value="Unassembled WGS sequence"/>
</dbReference>
<dbReference type="EMBL" id="FMCW01000009">
    <property type="protein sequence ID" value="SCE83882.1"/>
    <property type="molecule type" value="Genomic_DNA"/>
</dbReference>
<reference evidence="2 4" key="2">
    <citation type="submission" date="2016-06" db="EMBL/GenBank/DDBJ databases">
        <authorList>
            <person name="Kjaerup R.B."/>
            <person name="Dalgaard T.S."/>
            <person name="Juul-Madsen H.R."/>
        </authorList>
    </citation>
    <scope>NUCLEOTIDE SEQUENCE [LARGE SCALE GENOMIC DNA]</scope>
    <source>
        <strain evidence="2 4">DSM 45626</strain>
    </source>
</reference>
<dbReference type="RefSeq" id="WP_043967415.1">
    <property type="nucleotide sequence ID" value="NZ_FMCW01000009.1"/>
</dbReference>
<evidence type="ECO:0000313" key="1">
    <source>
        <dbReference type="EMBL" id="KIR60929.1"/>
    </source>
</evidence>
<name>A0A0D0WQ63_9ACTN</name>
<evidence type="ECO:0000313" key="2">
    <source>
        <dbReference type="EMBL" id="SCE83882.1"/>
    </source>
</evidence>
<reference evidence="1 3" key="1">
    <citation type="submission" date="2015-01" db="EMBL/GenBank/DDBJ databases">
        <title>Sequencing and annotation of Micromonospora carbonacea strain JXNU-1 genome.</title>
        <authorList>
            <person name="Long Z."/>
            <person name="Huang Y."/>
            <person name="Jiang Y."/>
        </authorList>
    </citation>
    <scope>NUCLEOTIDE SEQUENCE [LARGE SCALE GENOMIC DNA]</scope>
    <source>
        <strain evidence="1 3">JXNU-1</strain>
    </source>
</reference>
<protein>
    <submittedName>
        <fullName evidence="2">Transcriptional regulator, AlpA family</fullName>
    </submittedName>
</protein>
<keyword evidence="3" id="KW-1185">Reference proteome</keyword>
<dbReference type="GeneID" id="301307155"/>
<gene>
    <name evidence="2" type="ORF">GA0070558_10976</name>
    <name evidence="1" type="ORF">TK50_24245</name>
</gene>
<proteinExistence type="predicted"/>
<dbReference type="AlphaFoldDB" id="A0A0D0WQ63"/>
<accession>A0A0D0WQ63</accession>
<sequence length="71" mass="8528">MGRGSVLLMGPYEIAERLGVSRQRFQQLTRYPTFPKPYQELRGMKVWLAEDVEEWIRKYRQPRPTEDDTPE</sequence>
<evidence type="ECO:0000313" key="3">
    <source>
        <dbReference type="Proteomes" id="UP000032254"/>
    </source>
</evidence>
<organism evidence="1 3">
    <name type="scientific">Micromonospora haikouensis</name>
    <dbReference type="NCBI Taxonomy" id="686309"/>
    <lineage>
        <taxon>Bacteria</taxon>
        <taxon>Bacillati</taxon>
        <taxon>Actinomycetota</taxon>
        <taxon>Actinomycetes</taxon>
        <taxon>Micromonosporales</taxon>
        <taxon>Micromonosporaceae</taxon>
        <taxon>Micromonospora</taxon>
    </lineage>
</organism>
<evidence type="ECO:0000313" key="4">
    <source>
        <dbReference type="Proteomes" id="UP000199375"/>
    </source>
</evidence>
<accession>A0A1C4VIR1</accession>
<dbReference type="Proteomes" id="UP000199375">
    <property type="component" value="Unassembled WGS sequence"/>
</dbReference>